<keyword evidence="3" id="KW-1185">Reference proteome</keyword>
<feature type="region of interest" description="Disordered" evidence="1">
    <location>
        <begin position="1"/>
        <end position="32"/>
    </location>
</feature>
<name>A0ABN9WE94_9DINO</name>
<organism evidence="2 3">
    <name type="scientific">Prorocentrum cordatum</name>
    <dbReference type="NCBI Taxonomy" id="2364126"/>
    <lineage>
        <taxon>Eukaryota</taxon>
        <taxon>Sar</taxon>
        <taxon>Alveolata</taxon>
        <taxon>Dinophyceae</taxon>
        <taxon>Prorocentrales</taxon>
        <taxon>Prorocentraceae</taxon>
        <taxon>Prorocentrum</taxon>
    </lineage>
</organism>
<gene>
    <name evidence="2" type="ORF">PCOR1329_LOCUS66525</name>
</gene>
<accession>A0ABN9WE94</accession>
<evidence type="ECO:0000313" key="2">
    <source>
        <dbReference type="EMBL" id="CAK0884698.1"/>
    </source>
</evidence>
<feature type="compositionally biased region" description="Low complexity" evidence="1">
    <location>
        <begin position="1"/>
        <end position="18"/>
    </location>
</feature>
<reference evidence="2" key="1">
    <citation type="submission" date="2023-10" db="EMBL/GenBank/DDBJ databases">
        <authorList>
            <person name="Chen Y."/>
            <person name="Shah S."/>
            <person name="Dougan E. K."/>
            <person name="Thang M."/>
            <person name="Chan C."/>
        </authorList>
    </citation>
    <scope>NUCLEOTIDE SEQUENCE [LARGE SCALE GENOMIC DNA]</scope>
</reference>
<dbReference type="EMBL" id="CAUYUJ010018576">
    <property type="protein sequence ID" value="CAK0884698.1"/>
    <property type="molecule type" value="Genomic_DNA"/>
</dbReference>
<comment type="caution">
    <text evidence="2">The sequence shown here is derived from an EMBL/GenBank/DDBJ whole genome shotgun (WGS) entry which is preliminary data.</text>
</comment>
<protein>
    <submittedName>
        <fullName evidence="2">Uncharacterized protein</fullName>
    </submittedName>
</protein>
<dbReference type="Proteomes" id="UP001189429">
    <property type="component" value="Unassembled WGS sequence"/>
</dbReference>
<proteinExistence type="predicted"/>
<evidence type="ECO:0000256" key="1">
    <source>
        <dbReference type="SAM" id="MobiDB-lite"/>
    </source>
</evidence>
<evidence type="ECO:0000313" key="3">
    <source>
        <dbReference type="Proteomes" id="UP001189429"/>
    </source>
</evidence>
<sequence length="109" mass="11133">MTPLGGAIGAAPGALRAPGRGGVQPSSKGSARTFDSFGIRELSPGRSHEIFLTGRPGVSLASYLAAVVGDGTKLLCSDAGSVSRRSSLQHDGTVFAIGWNLTLPFLRPP</sequence>